<keyword evidence="9" id="KW-1185">Reference proteome</keyword>
<dbReference type="Pfam" id="PF05180">
    <property type="entry name" value="zf-DNL"/>
    <property type="match status" value="1"/>
</dbReference>
<comment type="caution">
    <text evidence="8">The sequence shown here is derived from an EMBL/GenBank/DDBJ whole genome shotgun (WGS) entry which is preliminary data.</text>
</comment>
<keyword evidence="3" id="KW-0862">Zinc</keyword>
<keyword evidence="1" id="KW-0479">Metal-binding</keyword>
<evidence type="ECO:0000256" key="1">
    <source>
        <dbReference type="ARBA" id="ARBA00022723"/>
    </source>
</evidence>
<dbReference type="InterPro" id="IPR024158">
    <property type="entry name" value="Mt_import_TIM15"/>
</dbReference>
<organism evidence="8 9">
    <name type="scientific">Kluyveromyces dobzhanskii CBS 2104</name>
    <dbReference type="NCBI Taxonomy" id="1427455"/>
    <lineage>
        <taxon>Eukaryota</taxon>
        <taxon>Fungi</taxon>
        <taxon>Dikarya</taxon>
        <taxon>Ascomycota</taxon>
        <taxon>Saccharomycotina</taxon>
        <taxon>Saccharomycetes</taxon>
        <taxon>Saccharomycetales</taxon>
        <taxon>Saccharomycetaceae</taxon>
        <taxon>Kluyveromyces</taxon>
    </lineage>
</organism>
<evidence type="ECO:0000259" key="7">
    <source>
        <dbReference type="PROSITE" id="PS51501"/>
    </source>
</evidence>
<dbReference type="GO" id="GO:0050821">
    <property type="term" value="P:protein stabilization"/>
    <property type="evidence" value="ECO:0007669"/>
    <property type="project" value="TreeGrafter"/>
</dbReference>
<sequence length="799" mass="91389">MLLIGVRLSLQGLKRINKQGTLLIKIAANMNRFGLVARNTIKNGIKSLRPISKSSVAICYQTHRQLGNYTYGLRQFHAAVRQFNEAEDASTKFKHLGNMQVDKPMLMIAFTCKKCDTRSSHTMSKQAYTKGTVLIKCPGCQNRHLIADHLKIFNDDHITIEDIMKAEGESVSLTTDDLAFEDIPDGLKDVIGHYAKDAPEGLQLFGGDSKKSDETEISLLDHEESSSIPIGPHLLKLPDKLLERILENLDLPTYLSLIRVNKQLYQLICEKFLFKYVVLTNKTALLKFNALIECKTLTLRKDISYLVKTVEFVNPEYHDSLFKYSKYYSTGFADTVIGGSYAFSERQGRSDDIRASSRSASVSSTRSKTKQDSSATHSQLSKLESNFSNYTYIELMLNIIDSLPNASHIILSQVEQHFKIPLWYSVLNDGSKDFFKKIIKGQGSMTVEDLRSFRVSNNWIREYENTFQSLSRFKKLSIKAKTKLVLRPNLLCCFGVFDELMLENITITTESIDTPLEYLPLYMRIGRDKCLDLHLPIQALTLKSCVIQAGNGLMRLMYSYFFRVRKLSLFNLQSKYDLLLINCFGSLTHLTIDCNSKCFIDVKPTDESYYFPVEPVQDDMDDLKTLIEPRRSTKLTAPPPTTPVVVVLNNNELVNAEASVPRKPALLTIEQAFYFKSSCISPFHSYFHHFKKLWERIPKSGVHLTIVNIPFTNVFPLIPELVWERFLTGDQDTLCDDSDDDQDIEEYWWDAKIKEYLELTTRHSTGIDDSDEEFSSKKWNDYNRINSFKDIPNVNVCEG</sequence>
<dbReference type="GO" id="GO:0030150">
    <property type="term" value="P:protein import into mitochondrial matrix"/>
    <property type="evidence" value="ECO:0007669"/>
    <property type="project" value="TreeGrafter"/>
</dbReference>
<dbReference type="SUPFAM" id="SSF81383">
    <property type="entry name" value="F-box domain"/>
    <property type="match status" value="1"/>
</dbReference>
<keyword evidence="2 4" id="KW-0863">Zinc-finger</keyword>
<dbReference type="PANTHER" id="PTHR20922:SF13">
    <property type="entry name" value="DNL-TYPE ZINC FINGER PROTEIN"/>
    <property type="match status" value="1"/>
</dbReference>
<evidence type="ECO:0000259" key="6">
    <source>
        <dbReference type="PROSITE" id="PS50181"/>
    </source>
</evidence>
<evidence type="ECO:0000256" key="5">
    <source>
        <dbReference type="SAM" id="MobiDB-lite"/>
    </source>
</evidence>
<dbReference type="GO" id="GO:0005739">
    <property type="term" value="C:mitochondrion"/>
    <property type="evidence" value="ECO:0007669"/>
    <property type="project" value="TreeGrafter"/>
</dbReference>
<feature type="compositionally biased region" description="Low complexity" evidence="5">
    <location>
        <begin position="356"/>
        <end position="366"/>
    </location>
</feature>
<dbReference type="PROSITE" id="PS51501">
    <property type="entry name" value="ZF_DNL"/>
    <property type="match status" value="1"/>
</dbReference>
<evidence type="ECO:0000256" key="3">
    <source>
        <dbReference type="ARBA" id="ARBA00022833"/>
    </source>
</evidence>
<evidence type="ECO:0000313" key="9">
    <source>
        <dbReference type="Proteomes" id="UP000031516"/>
    </source>
</evidence>
<dbReference type="PROSITE" id="PS50181">
    <property type="entry name" value="FBOX"/>
    <property type="match status" value="1"/>
</dbReference>
<dbReference type="AlphaFoldDB" id="A0A0A8L6I8"/>
<dbReference type="InterPro" id="IPR001810">
    <property type="entry name" value="F-box_dom"/>
</dbReference>
<evidence type="ECO:0000313" key="8">
    <source>
        <dbReference type="EMBL" id="CDO94518.1"/>
    </source>
</evidence>
<dbReference type="GO" id="GO:0051087">
    <property type="term" value="F:protein-folding chaperone binding"/>
    <property type="evidence" value="ECO:0007669"/>
    <property type="project" value="TreeGrafter"/>
</dbReference>
<name>A0A0A8L6I8_9SACH</name>
<feature type="domain" description="DNL-type" evidence="7">
    <location>
        <begin position="101"/>
        <end position="196"/>
    </location>
</feature>
<proteinExistence type="predicted"/>
<feature type="region of interest" description="Disordered" evidence="5">
    <location>
        <begin position="352"/>
        <end position="377"/>
    </location>
</feature>
<dbReference type="OrthoDB" id="4032719at2759"/>
<protein>
    <submittedName>
        <fullName evidence="8">WGS project CCBQ000000000 data, contig 00017</fullName>
    </submittedName>
</protein>
<dbReference type="PANTHER" id="PTHR20922">
    <property type="entry name" value="DNL-TYPE ZINC FINGER PROTEIN"/>
    <property type="match status" value="1"/>
</dbReference>
<dbReference type="Pfam" id="PF00646">
    <property type="entry name" value="F-box"/>
    <property type="match status" value="1"/>
</dbReference>
<dbReference type="GO" id="GO:0006457">
    <property type="term" value="P:protein folding"/>
    <property type="evidence" value="ECO:0007669"/>
    <property type="project" value="TreeGrafter"/>
</dbReference>
<evidence type="ECO:0000256" key="4">
    <source>
        <dbReference type="PROSITE-ProRule" id="PRU00834"/>
    </source>
</evidence>
<accession>A0A0A8L6I8</accession>
<dbReference type="InterPro" id="IPR036047">
    <property type="entry name" value="F-box-like_dom_sf"/>
</dbReference>
<dbReference type="CDD" id="cd09917">
    <property type="entry name" value="F-box_SF"/>
    <property type="match status" value="1"/>
</dbReference>
<feature type="domain" description="F-box" evidence="6">
    <location>
        <begin position="231"/>
        <end position="277"/>
    </location>
</feature>
<dbReference type="SMART" id="SM00256">
    <property type="entry name" value="FBOX"/>
    <property type="match status" value="1"/>
</dbReference>
<dbReference type="InterPro" id="IPR007853">
    <property type="entry name" value="Znf_DNL-typ"/>
</dbReference>
<dbReference type="EMBL" id="CCBQ010000038">
    <property type="protein sequence ID" value="CDO94518.1"/>
    <property type="molecule type" value="Genomic_DNA"/>
</dbReference>
<dbReference type="GO" id="GO:0008270">
    <property type="term" value="F:zinc ion binding"/>
    <property type="evidence" value="ECO:0007669"/>
    <property type="project" value="UniProtKB-KW"/>
</dbReference>
<gene>
    <name evidence="8" type="ORF">KLDO_g2782.t1</name>
</gene>
<dbReference type="Proteomes" id="UP000031516">
    <property type="component" value="Unassembled WGS sequence"/>
</dbReference>
<evidence type="ECO:0000256" key="2">
    <source>
        <dbReference type="ARBA" id="ARBA00022771"/>
    </source>
</evidence>
<reference evidence="8 9" key="1">
    <citation type="submission" date="2014-03" db="EMBL/GenBank/DDBJ databases">
        <title>The genome of Kluyveromyces dobzhanskii.</title>
        <authorList>
            <person name="Nystedt B."/>
            <person name="Astrom S."/>
        </authorList>
    </citation>
    <scope>NUCLEOTIDE SEQUENCE [LARGE SCALE GENOMIC DNA]</scope>
    <source>
        <strain evidence="8 9">CBS 2104</strain>
    </source>
</reference>